<evidence type="ECO:0000256" key="8">
    <source>
        <dbReference type="SAM" id="Phobius"/>
    </source>
</evidence>
<comment type="caution">
    <text evidence="10">The sequence shown here is derived from an EMBL/GenBank/DDBJ whole genome shotgun (WGS) entry which is preliminary data.</text>
</comment>
<feature type="transmembrane region" description="Helical" evidence="8">
    <location>
        <begin position="191"/>
        <end position="210"/>
    </location>
</feature>
<dbReference type="InterPro" id="IPR021109">
    <property type="entry name" value="Peptidase_aspartic_dom_sf"/>
</dbReference>
<evidence type="ECO:0000313" key="11">
    <source>
        <dbReference type="Proteomes" id="UP000186817"/>
    </source>
</evidence>
<keyword evidence="11" id="KW-1185">Reference proteome</keyword>
<dbReference type="GO" id="GO:0006508">
    <property type="term" value="P:proteolysis"/>
    <property type="evidence" value="ECO:0007669"/>
    <property type="project" value="UniProtKB-KW"/>
</dbReference>
<keyword evidence="8" id="KW-0812">Transmembrane</keyword>
<dbReference type="InterPro" id="IPR033121">
    <property type="entry name" value="PEPTIDASE_A1"/>
</dbReference>
<evidence type="ECO:0000256" key="1">
    <source>
        <dbReference type="ARBA" id="ARBA00007447"/>
    </source>
</evidence>
<evidence type="ECO:0000256" key="7">
    <source>
        <dbReference type="SAM" id="MobiDB-lite"/>
    </source>
</evidence>
<dbReference type="SUPFAM" id="SSF50630">
    <property type="entry name" value="Acid proteases"/>
    <property type="match status" value="1"/>
</dbReference>
<keyword evidence="2" id="KW-0645">Protease</keyword>
<dbReference type="Gene3D" id="2.40.70.10">
    <property type="entry name" value="Acid Proteases"/>
    <property type="match status" value="1"/>
</dbReference>
<reference evidence="10 11" key="1">
    <citation type="submission" date="2016-02" db="EMBL/GenBank/DDBJ databases">
        <title>Genome analysis of coral dinoflagellate symbionts highlights evolutionary adaptations to a symbiotic lifestyle.</title>
        <authorList>
            <person name="Aranda M."/>
            <person name="Li Y."/>
            <person name="Liew Y.J."/>
            <person name="Baumgarten S."/>
            <person name="Simakov O."/>
            <person name="Wilson M."/>
            <person name="Piel J."/>
            <person name="Ashoor H."/>
            <person name="Bougouffa S."/>
            <person name="Bajic V.B."/>
            <person name="Ryu T."/>
            <person name="Ravasi T."/>
            <person name="Bayer T."/>
            <person name="Micklem G."/>
            <person name="Kim H."/>
            <person name="Bhak J."/>
            <person name="Lajeunesse T.C."/>
            <person name="Voolstra C.R."/>
        </authorList>
    </citation>
    <scope>NUCLEOTIDE SEQUENCE [LARGE SCALE GENOMIC DNA]</scope>
    <source>
        <strain evidence="10 11">CCMP2467</strain>
    </source>
</reference>
<comment type="similarity">
    <text evidence="1">Belongs to the peptidase A1 family.</text>
</comment>
<feature type="domain" description="Peptidase A1" evidence="9">
    <location>
        <begin position="1"/>
        <end position="149"/>
    </location>
</feature>
<dbReference type="OrthoDB" id="421523at2759"/>
<feature type="compositionally biased region" description="Low complexity" evidence="7">
    <location>
        <begin position="409"/>
        <end position="428"/>
    </location>
</feature>
<dbReference type="GO" id="GO:0004190">
    <property type="term" value="F:aspartic-type endopeptidase activity"/>
    <property type="evidence" value="ECO:0007669"/>
    <property type="project" value="UniProtKB-KW"/>
</dbReference>
<evidence type="ECO:0000259" key="9">
    <source>
        <dbReference type="PROSITE" id="PS51767"/>
    </source>
</evidence>
<dbReference type="Pfam" id="PF14541">
    <property type="entry name" value="TAXi_C"/>
    <property type="match status" value="1"/>
</dbReference>
<sequence length="1103" mass="121958">MVYLDMDFTNGFFNVPLGAIHVDGQEATSGPFGSTVIDSGTTWSYFGSQPYEALRKAIDDFCSPDFIKSGCCCFDVSGDLSGFPELKMSFGDAETRWVPQAYLYRRGQAQRWCYSFQNDGPGANTVLGASWMMHQDVMFDIPRKRVGVVAATCPEYQVRPEHDLMELANSEEPAEELPPGVQATTTKKKRFNIGILWAGLAAGICLATGYSGQTCRKKSKTSFSIDVMADHKDSTTVPGWDGSARGWRRYTREVSWFVQSTPINKRRYCASRLISRLSGPARLLAMSWSVSKATFDDPDGTRLLLQRLASSPLVRKTLPNAAAICQQYFSFRRSAQESIGNFLVRETLVHEEFVEAIIRLHEEKLGVSQDQRDYGLPDPTYEEDSWSPWWDWPEEDDDREEEPTDETADPGAEPAATPTAGATRATTGSSPSHRGDGAAEAAEEKPKSSAGGAIDELSVADSFIMGVLRGWRLLQAAGLTAEEKRDILSTTKNSLEYETVASALQSLWDEQLLGHRGHRATSGFHLNLMDQNVDEETYGNYDDDWSWGNSDDGGWYDSYYAYEDPQWWSWDEEQGGDPPHTIAEAEIEDPALKEAQQAEQVAEALALEAQRTWSQAQKATQALRKDRGFGAVTGRPQPNDGRCFICGGPHLQRDCPDLRHRQNMKGKGKMKGFWNETDDYYANFSSFGKSKSKGKSKKGHWMDVQGLWKGKGKGPKGKTKDGYGTVNAYSSEMFLGGLEVIHSLDLAASSTSATSSNAPQLGMLDCGATASAAPEAVVKGLISSVLSIDRGARIDIDQYSQPFFRFGNGKWGKALCRVLISSSSSGRERQFALYTLPNPAEYFQNKLDKASLVPVLIGMDFLGPQGQGMMIDFNTGTVYFDMSASDHVMPTLTDPVLRQPPQLLLLDPLTDMSTPGATTVNEEIYVAEIKSKTPKAKAKAMPFDFARKVKGDNRDPRASSTQWPCFNRHVADYPKANAHGRWTHCCICNLRLEYVPRQGSHGQTTQNQNPAMVRRMLTQLQPLMGASKPTAAICLAMQRKIDAEEQLIHMINEHKNDPTRTNPTAPQTASPGESSNSSWQMTGDTEDTNLAMAYEADGYQGQQ</sequence>
<feature type="compositionally biased region" description="Polar residues" evidence="7">
    <location>
        <begin position="1059"/>
        <end position="1083"/>
    </location>
</feature>
<dbReference type="InterPro" id="IPR001461">
    <property type="entry name" value="Aspartic_peptidase_A1"/>
</dbReference>
<feature type="compositionally biased region" description="Acidic residues" evidence="7">
    <location>
        <begin position="392"/>
        <end position="408"/>
    </location>
</feature>
<dbReference type="PANTHER" id="PTHR47965:SF12">
    <property type="entry name" value="ASPARTIC PROTEINASE 3-RELATED"/>
    <property type="match status" value="1"/>
</dbReference>
<feature type="region of interest" description="Disordered" evidence="7">
    <location>
        <begin position="370"/>
        <end position="453"/>
    </location>
</feature>
<evidence type="ECO:0000256" key="4">
    <source>
        <dbReference type="ARBA" id="ARBA00022750"/>
    </source>
</evidence>
<keyword evidence="5" id="KW-0378">Hydrolase</keyword>
<keyword evidence="8" id="KW-0472">Membrane</keyword>
<evidence type="ECO:0000256" key="6">
    <source>
        <dbReference type="ARBA" id="ARBA00023145"/>
    </source>
</evidence>
<dbReference type="AlphaFoldDB" id="A0A1Q9C919"/>
<name>A0A1Q9C919_SYMMI</name>
<dbReference type="InterPro" id="IPR032799">
    <property type="entry name" value="TAXi_C"/>
</dbReference>
<evidence type="ECO:0000256" key="3">
    <source>
        <dbReference type="ARBA" id="ARBA00022729"/>
    </source>
</evidence>
<keyword evidence="4" id="KW-0064">Aspartyl protease</keyword>
<feature type="region of interest" description="Disordered" evidence="7">
    <location>
        <begin position="1053"/>
        <end position="1103"/>
    </location>
</feature>
<dbReference type="PANTHER" id="PTHR47965">
    <property type="entry name" value="ASPARTYL PROTEASE-RELATED"/>
    <property type="match status" value="1"/>
</dbReference>
<keyword evidence="3" id="KW-0732">Signal</keyword>
<dbReference type="Proteomes" id="UP000186817">
    <property type="component" value="Unassembled WGS sequence"/>
</dbReference>
<evidence type="ECO:0000256" key="2">
    <source>
        <dbReference type="ARBA" id="ARBA00022670"/>
    </source>
</evidence>
<feature type="compositionally biased region" description="Basic and acidic residues" evidence="7">
    <location>
        <begin position="433"/>
        <end position="447"/>
    </location>
</feature>
<organism evidence="10 11">
    <name type="scientific">Symbiodinium microadriaticum</name>
    <name type="common">Dinoflagellate</name>
    <name type="synonym">Zooxanthella microadriatica</name>
    <dbReference type="NCBI Taxonomy" id="2951"/>
    <lineage>
        <taxon>Eukaryota</taxon>
        <taxon>Sar</taxon>
        <taxon>Alveolata</taxon>
        <taxon>Dinophyceae</taxon>
        <taxon>Suessiales</taxon>
        <taxon>Symbiodiniaceae</taxon>
        <taxon>Symbiodinium</taxon>
    </lineage>
</organism>
<gene>
    <name evidence="10" type="ORF">AK812_SmicGene40330</name>
</gene>
<dbReference type="EMBL" id="LSRX01001491">
    <property type="protein sequence ID" value="OLP79385.1"/>
    <property type="molecule type" value="Genomic_DNA"/>
</dbReference>
<dbReference type="PROSITE" id="PS51767">
    <property type="entry name" value="PEPTIDASE_A1"/>
    <property type="match status" value="1"/>
</dbReference>
<keyword evidence="6" id="KW-0865">Zymogen</keyword>
<proteinExistence type="inferred from homology"/>
<evidence type="ECO:0000256" key="5">
    <source>
        <dbReference type="ARBA" id="ARBA00022801"/>
    </source>
</evidence>
<protein>
    <recommendedName>
        <fullName evidence="9">Peptidase A1 domain-containing protein</fullName>
    </recommendedName>
</protein>
<evidence type="ECO:0000313" key="10">
    <source>
        <dbReference type="EMBL" id="OLP79385.1"/>
    </source>
</evidence>
<accession>A0A1Q9C919</accession>
<keyword evidence="8" id="KW-1133">Transmembrane helix</keyword>